<evidence type="ECO:0000313" key="3">
    <source>
        <dbReference type="EMBL" id="RPB28919.1"/>
    </source>
</evidence>
<evidence type="ECO:0000259" key="2">
    <source>
        <dbReference type="PROSITE" id="PS50006"/>
    </source>
</evidence>
<keyword evidence="4" id="KW-1185">Reference proteome</keyword>
<dbReference type="FunCoup" id="A0A3N4M4Z9">
    <property type="interactions" value="377"/>
</dbReference>
<feature type="region of interest" description="Disordered" evidence="1">
    <location>
        <begin position="215"/>
        <end position="273"/>
    </location>
</feature>
<reference evidence="3 4" key="1">
    <citation type="journal article" date="2018" name="Nat. Ecol. Evol.">
        <title>Pezizomycetes genomes reveal the molecular basis of ectomycorrhizal truffle lifestyle.</title>
        <authorList>
            <person name="Murat C."/>
            <person name="Payen T."/>
            <person name="Noel B."/>
            <person name="Kuo A."/>
            <person name="Morin E."/>
            <person name="Chen J."/>
            <person name="Kohler A."/>
            <person name="Krizsan K."/>
            <person name="Balestrini R."/>
            <person name="Da Silva C."/>
            <person name="Montanini B."/>
            <person name="Hainaut M."/>
            <person name="Levati E."/>
            <person name="Barry K.W."/>
            <person name="Belfiori B."/>
            <person name="Cichocki N."/>
            <person name="Clum A."/>
            <person name="Dockter R.B."/>
            <person name="Fauchery L."/>
            <person name="Guy J."/>
            <person name="Iotti M."/>
            <person name="Le Tacon F."/>
            <person name="Lindquist E.A."/>
            <person name="Lipzen A."/>
            <person name="Malagnac F."/>
            <person name="Mello A."/>
            <person name="Molinier V."/>
            <person name="Miyauchi S."/>
            <person name="Poulain J."/>
            <person name="Riccioni C."/>
            <person name="Rubini A."/>
            <person name="Sitrit Y."/>
            <person name="Splivallo R."/>
            <person name="Traeger S."/>
            <person name="Wang M."/>
            <person name="Zifcakova L."/>
            <person name="Wipf D."/>
            <person name="Zambonelli A."/>
            <person name="Paolocci F."/>
            <person name="Nowrousian M."/>
            <person name="Ottonello S."/>
            <person name="Baldrian P."/>
            <person name="Spatafora J.W."/>
            <person name="Henrissat B."/>
            <person name="Nagy L.G."/>
            <person name="Aury J.M."/>
            <person name="Wincker P."/>
            <person name="Grigoriev I.V."/>
            <person name="Bonfante P."/>
            <person name="Martin F.M."/>
        </authorList>
    </citation>
    <scope>NUCLEOTIDE SEQUENCE [LARGE SCALE GENOMIC DNA]</scope>
    <source>
        <strain evidence="3 4">ATCC MYA-4762</strain>
    </source>
</reference>
<feature type="compositionally biased region" description="Polar residues" evidence="1">
    <location>
        <begin position="382"/>
        <end position="402"/>
    </location>
</feature>
<feature type="compositionally biased region" description="Polar residues" evidence="1">
    <location>
        <begin position="48"/>
        <end position="58"/>
    </location>
</feature>
<protein>
    <recommendedName>
        <fullName evidence="2">FHA domain-containing protein</fullName>
    </recommendedName>
</protein>
<name>A0A3N4M4Z9_9PEZI</name>
<dbReference type="STRING" id="1051890.A0A3N4M4Z9"/>
<sequence>MESSPPVQGIKNVLGGAKRSAPSLGAPFEPDFDSSPPKPKKRLVHRSSPLQQDIQQRYPSPLPTSSLGLTSSPPRPTHQTCRTSPFIPRRPVLERSHSTVSERAPLGALPEILVPDSGEPILLGRSSNSSHYQLSFNRHVSRQHVKIVYEQVSPKPTMLIECLGANGAKIHCDGHVFELRQGDKFTSQTVDADIILDIMDSRVLIKWPRSAREASTATTTTFPLPGSSWEETEEHSSRSPMVFVGKDLSQDFSPPPSPCPRPKANAPIVKKEPLLSESMVTVYEDEPAKEDEHDDQPELPELPPTKRKESPPKKSEDNNQSESELSELDLESDEDENFSDSKFLFSFCPQSDLPPMLPPPIPTGSSGPKKTSSKKRDRVPLKSSSPPAVQSRDNSLSPSKSRSLVNHLSNQLAFARVSSTPVSEILINLPPSISNTITRESLIGILSSIAWIGEIRRSGKDAAGKPLESEYYYISEKDRDEERRNAVEQGLRKPGLRACRKTHKVGLFFQYFWRKPKLH</sequence>
<feature type="compositionally biased region" description="Basic and acidic residues" evidence="1">
    <location>
        <begin position="304"/>
        <end position="317"/>
    </location>
</feature>
<dbReference type="AlphaFoldDB" id="A0A3N4M4Z9"/>
<evidence type="ECO:0000313" key="4">
    <source>
        <dbReference type="Proteomes" id="UP000267821"/>
    </source>
</evidence>
<proteinExistence type="predicted"/>
<organism evidence="3 4">
    <name type="scientific">Terfezia boudieri ATCC MYA-4762</name>
    <dbReference type="NCBI Taxonomy" id="1051890"/>
    <lineage>
        <taxon>Eukaryota</taxon>
        <taxon>Fungi</taxon>
        <taxon>Dikarya</taxon>
        <taxon>Ascomycota</taxon>
        <taxon>Pezizomycotina</taxon>
        <taxon>Pezizomycetes</taxon>
        <taxon>Pezizales</taxon>
        <taxon>Pezizaceae</taxon>
        <taxon>Terfezia</taxon>
    </lineage>
</organism>
<feature type="domain" description="FHA" evidence="2">
    <location>
        <begin position="121"/>
        <end position="171"/>
    </location>
</feature>
<dbReference type="InterPro" id="IPR000253">
    <property type="entry name" value="FHA_dom"/>
</dbReference>
<feature type="compositionally biased region" description="Acidic residues" evidence="1">
    <location>
        <begin position="285"/>
        <end position="298"/>
    </location>
</feature>
<accession>A0A3N4M4Z9</accession>
<gene>
    <name evidence="3" type="ORF">L211DRAFT_247897</name>
</gene>
<feature type="region of interest" description="Disordered" evidence="1">
    <location>
        <begin position="352"/>
        <end position="402"/>
    </location>
</feature>
<dbReference type="PROSITE" id="PS50006">
    <property type="entry name" value="FHA_DOMAIN"/>
    <property type="match status" value="1"/>
</dbReference>
<dbReference type="Proteomes" id="UP000267821">
    <property type="component" value="Unassembled WGS sequence"/>
</dbReference>
<dbReference type="InterPro" id="IPR008984">
    <property type="entry name" value="SMAD_FHA_dom_sf"/>
</dbReference>
<feature type="region of interest" description="Disordered" evidence="1">
    <location>
        <begin position="285"/>
        <end position="335"/>
    </location>
</feature>
<evidence type="ECO:0000256" key="1">
    <source>
        <dbReference type="SAM" id="MobiDB-lite"/>
    </source>
</evidence>
<feature type="region of interest" description="Disordered" evidence="1">
    <location>
        <begin position="1"/>
        <end position="97"/>
    </location>
</feature>
<dbReference type="SUPFAM" id="SSF49879">
    <property type="entry name" value="SMAD/FHA domain"/>
    <property type="match status" value="1"/>
</dbReference>
<dbReference type="InParanoid" id="A0A3N4M4Z9"/>
<dbReference type="OrthoDB" id="5348546at2759"/>
<dbReference type="EMBL" id="ML121528">
    <property type="protein sequence ID" value="RPB28919.1"/>
    <property type="molecule type" value="Genomic_DNA"/>
</dbReference>
<feature type="compositionally biased region" description="Acidic residues" evidence="1">
    <location>
        <begin position="324"/>
        <end position="335"/>
    </location>
</feature>
<feature type="compositionally biased region" description="Low complexity" evidence="1">
    <location>
        <begin position="63"/>
        <end position="72"/>
    </location>
</feature>